<dbReference type="Gene3D" id="3.30.420.10">
    <property type="entry name" value="Ribonuclease H-like superfamily/Ribonuclease H"/>
    <property type="match status" value="1"/>
</dbReference>
<organism evidence="13 14">
    <name type="scientific">Plutella xylostella</name>
    <name type="common">Diamondback moth</name>
    <name type="synonym">Plutella maculipennis</name>
    <dbReference type="NCBI Taxonomy" id="51655"/>
    <lineage>
        <taxon>Eukaryota</taxon>
        <taxon>Metazoa</taxon>
        <taxon>Ecdysozoa</taxon>
        <taxon>Arthropoda</taxon>
        <taxon>Hexapoda</taxon>
        <taxon>Insecta</taxon>
        <taxon>Pterygota</taxon>
        <taxon>Neoptera</taxon>
        <taxon>Endopterygota</taxon>
        <taxon>Lepidoptera</taxon>
        <taxon>Glossata</taxon>
        <taxon>Ditrysia</taxon>
        <taxon>Yponomeutoidea</taxon>
        <taxon>Plutellidae</taxon>
        <taxon>Plutella</taxon>
    </lineage>
</organism>
<dbReference type="Gene3D" id="3.10.20.370">
    <property type="match status" value="1"/>
</dbReference>
<dbReference type="GO" id="GO:0004190">
    <property type="term" value="F:aspartic-type endopeptidase activity"/>
    <property type="evidence" value="ECO:0007669"/>
    <property type="project" value="InterPro"/>
</dbReference>
<dbReference type="GO" id="GO:0015074">
    <property type="term" value="P:DNA integration"/>
    <property type="evidence" value="ECO:0007669"/>
    <property type="project" value="InterPro"/>
</dbReference>
<name>A0A8S4GD17_PLUXY</name>
<dbReference type="Gene3D" id="1.10.340.70">
    <property type="match status" value="1"/>
</dbReference>
<dbReference type="Pfam" id="PF00665">
    <property type="entry name" value="rve"/>
    <property type="match status" value="1"/>
</dbReference>
<dbReference type="InterPro" id="IPR012337">
    <property type="entry name" value="RNaseH-like_sf"/>
</dbReference>
<evidence type="ECO:0000256" key="1">
    <source>
        <dbReference type="ARBA" id="ARBA00012493"/>
    </source>
</evidence>
<dbReference type="PROSITE" id="PS50994">
    <property type="entry name" value="INTEGRASE"/>
    <property type="match status" value="1"/>
</dbReference>
<dbReference type="InterPro" id="IPR036397">
    <property type="entry name" value="RNaseH_sf"/>
</dbReference>
<feature type="domain" description="Reverse transcriptase" evidence="11">
    <location>
        <begin position="220"/>
        <end position="397"/>
    </location>
</feature>
<dbReference type="EMBL" id="CAJHNJ030000408">
    <property type="protein sequence ID" value="CAG9137771.1"/>
    <property type="molecule type" value="Genomic_DNA"/>
</dbReference>
<dbReference type="PROSITE" id="PS50878">
    <property type="entry name" value="RT_POL"/>
    <property type="match status" value="1"/>
</dbReference>
<dbReference type="InterPro" id="IPR043128">
    <property type="entry name" value="Rev_trsase/Diguanyl_cyclase"/>
</dbReference>
<dbReference type="CDD" id="cd01647">
    <property type="entry name" value="RT_LTR"/>
    <property type="match status" value="1"/>
</dbReference>
<evidence type="ECO:0000256" key="7">
    <source>
        <dbReference type="ARBA" id="ARBA00022918"/>
    </source>
</evidence>
<keyword evidence="2" id="KW-0808">Transferase</keyword>
<keyword evidence="14" id="KW-1185">Reference proteome</keyword>
<gene>
    <name evidence="13" type="ORF">PLXY2_LOCUS16022</name>
</gene>
<dbReference type="PANTHER" id="PTHR37984:SF5">
    <property type="entry name" value="PROTEIN NYNRIN-LIKE"/>
    <property type="match status" value="1"/>
</dbReference>
<dbReference type="PROSITE" id="PS50175">
    <property type="entry name" value="ASP_PROT_RETROV"/>
    <property type="match status" value="1"/>
</dbReference>
<feature type="compositionally biased region" description="Basic residues" evidence="9">
    <location>
        <begin position="1077"/>
        <end position="1090"/>
    </location>
</feature>
<keyword evidence="5" id="KW-0255">Endonuclease</keyword>
<dbReference type="FunFam" id="3.30.70.270:FF:000020">
    <property type="entry name" value="Transposon Tf2-6 polyprotein-like Protein"/>
    <property type="match status" value="1"/>
</dbReference>
<dbReference type="InterPro" id="IPR000477">
    <property type="entry name" value="RT_dom"/>
</dbReference>
<evidence type="ECO:0000313" key="13">
    <source>
        <dbReference type="EMBL" id="CAG9137771.1"/>
    </source>
</evidence>
<evidence type="ECO:0000256" key="2">
    <source>
        <dbReference type="ARBA" id="ARBA00022679"/>
    </source>
</evidence>
<feature type="region of interest" description="Disordered" evidence="9">
    <location>
        <begin position="993"/>
        <end position="1021"/>
    </location>
</feature>
<evidence type="ECO:0000256" key="8">
    <source>
        <dbReference type="ARBA" id="ARBA00023268"/>
    </source>
</evidence>
<dbReference type="InterPro" id="IPR050951">
    <property type="entry name" value="Retrovirus_Pol_polyprotein"/>
</dbReference>
<feature type="compositionally biased region" description="Polar residues" evidence="9">
    <location>
        <begin position="1001"/>
        <end position="1021"/>
    </location>
</feature>
<dbReference type="Proteomes" id="UP000653454">
    <property type="component" value="Unassembled WGS sequence"/>
</dbReference>
<feature type="region of interest" description="Disordered" evidence="9">
    <location>
        <begin position="1076"/>
        <end position="1145"/>
    </location>
</feature>
<dbReference type="InterPro" id="IPR041588">
    <property type="entry name" value="Integrase_H2C2"/>
</dbReference>
<evidence type="ECO:0000259" key="12">
    <source>
        <dbReference type="PROSITE" id="PS50994"/>
    </source>
</evidence>
<sequence length="1175" mass="132453">MLSTLHLQSVGKTGRQLLVAESGCPNSTGRLFITDRKSKQQYLIDTGSDVCVFPKTAVRTLPKTKTSYQLYAANGTIIATYGYLNLHLDLGLRRDFEWRFILADVTKPIIGVDFLGHYNLLVDCRNQRLVDGITSLITPAHLHPGIDEINSVRTTMENTPYHQLLREYPDITRPAGKPGAPKHNVVHHIRTTPGQPVASHPRRLDPERLQIAKKEFDDMLLCGTARRSDSPWSSPLHLARKKDDGWRPCGDYRSLNARTIPDRYPVRHIQDFACQLAGKQVFSTIDLIKAYNQIRVFEDDIPKTAITTPFGLFEFPMMTFGLRNASQTFQRFIDEVLKDFEFCYGYVDDILVYSESADQHQQHLRALFQRLQDYGVLINTNKCVFGQPEVTFLGYSVSATGVKPLPEKVKAIQEYPVPKTVKELRRFLGMMNFYRRFLPGAAATQASLNALLSGPKTKGSTPVHLTDEQLTSFEACKSSLSQATLLAHPNTDAELSIQTDASDVAIGAVLQQRCKNAWQPLAFFSRKLSPSQVKYSPYDRELLAIYEAIRHFRHIFRIEARAFTIYTDHKPLTFAFHTNRDKCSPRQFRYLDFIGQFSTDIQFVAGKDNVVADSLSRIEEISGTSIDYQSLARAQETDDELQELLKGGSSLKLEKVTIPHTDSQVYCDMSMTQPRPFIPITFRQQIYNTIHNLSHPGARATARLVAQRFVWPGLKKDCRQMAKECLQCQRCKVYRHTNAPLQTFPLPTARFRHVHMDIVGPLPLSSSYRYCLTIVDRFTRWPEAYPLQDITAETCASAFVSGWVARFGCPEHVTTDRGRQFESHLFKALAVLLGTTHHTTTAYHPAANGLVERLHRQLKAAIACHSHARWTEVLPLSSSAELVYGEPLRLPGQFISPASTKPEDVTEFANRLKSHMNQISPHPTSAHNKKRTFFVPKDLNTSSHVFMRQGPAHRSLQPAYTGPHKVLRRGSKTFDLDVNGKEQTVTIDRLKPAYMAEESSIPETPTGTPVGNYSTKNGDSSADSALKELLKSDPYTDSISESRRKVAPPTVIRTRLNCDISAEDEIIESLVRSATNNKRRPVNRERKRNRLSADKKFNNRRTLSPNSNQHTWPGRESSPGYPGGTEGLHESAPRRPVLSNRSGLRPAQALRSQLAVDCTPPCVHEATASAVVRHF</sequence>
<dbReference type="GO" id="GO:0042575">
    <property type="term" value="C:DNA polymerase complex"/>
    <property type="evidence" value="ECO:0007669"/>
    <property type="project" value="UniProtKB-ARBA"/>
</dbReference>
<keyword evidence="8" id="KW-0511">Multifunctional enzyme</keyword>
<reference evidence="13" key="1">
    <citation type="submission" date="2020-11" db="EMBL/GenBank/DDBJ databases">
        <authorList>
            <person name="Whiteford S."/>
        </authorList>
    </citation>
    <scope>NUCLEOTIDE SEQUENCE</scope>
</reference>
<dbReference type="Gene3D" id="2.40.70.10">
    <property type="entry name" value="Acid Proteases"/>
    <property type="match status" value="1"/>
</dbReference>
<feature type="domain" description="Integrase catalytic" evidence="12">
    <location>
        <begin position="741"/>
        <end position="905"/>
    </location>
</feature>
<dbReference type="InterPro" id="IPR043502">
    <property type="entry name" value="DNA/RNA_pol_sf"/>
</dbReference>
<dbReference type="PANTHER" id="PTHR37984">
    <property type="entry name" value="PROTEIN CBG26694"/>
    <property type="match status" value="1"/>
</dbReference>
<evidence type="ECO:0000256" key="5">
    <source>
        <dbReference type="ARBA" id="ARBA00022759"/>
    </source>
</evidence>
<dbReference type="CDD" id="cd09274">
    <property type="entry name" value="RNase_HI_RT_Ty3"/>
    <property type="match status" value="1"/>
</dbReference>
<dbReference type="AlphaFoldDB" id="A0A8S4GD17"/>
<dbReference type="Pfam" id="PF17919">
    <property type="entry name" value="RT_RNaseH_2"/>
    <property type="match status" value="1"/>
</dbReference>
<dbReference type="SUPFAM" id="SSF53098">
    <property type="entry name" value="Ribonuclease H-like"/>
    <property type="match status" value="1"/>
</dbReference>
<dbReference type="Pfam" id="PF17921">
    <property type="entry name" value="Integrase_H2C2"/>
    <property type="match status" value="1"/>
</dbReference>
<evidence type="ECO:0000256" key="3">
    <source>
        <dbReference type="ARBA" id="ARBA00022695"/>
    </source>
</evidence>
<keyword evidence="7" id="KW-0695">RNA-directed DNA polymerase</keyword>
<dbReference type="InterPro" id="IPR021109">
    <property type="entry name" value="Peptidase_aspartic_dom_sf"/>
</dbReference>
<dbReference type="Gene3D" id="3.30.70.270">
    <property type="match status" value="2"/>
</dbReference>
<protein>
    <recommendedName>
        <fullName evidence="1">RNA-directed DNA polymerase</fullName>
        <ecNumber evidence="1">2.7.7.49</ecNumber>
    </recommendedName>
</protein>
<dbReference type="GO" id="GO:0003676">
    <property type="term" value="F:nucleic acid binding"/>
    <property type="evidence" value="ECO:0007669"/>
    <property type="project" value="InterPro"/>
</dbReference>
<dbReference type="SUPFAM" id="SSF50630">
    <property type="entry name" value="Acid proteases"/>
    <property type="match status" value="1"/>
</dbReference>
<dbReference type="FunFam" id="3.30.420.10:FF:000032">
    <property type="entry name" value="Retrovirus-related Pol polyprotein from transposon 297-like Protein"/>
    <property type="match status" value="1"/>
</dbReference>
<dbReference type="InterPro" id="IPR041577">
    <property type="entry name" value="RT_RNaseH_2"/>
</dbReference>
<evidence type="ECO:0000313" key="14">
    <source>
        <dbReference type="Proteomes" id="UP000653454"/>
    </source>
</evidence>
<accession>A0A8S4GD17</accession>
<proteinExistence type="predicted"/>
<dbReference type="GO" id="GO:0004519">
    <property type="term" value="F:endonuclease activity"/>
    <property type="evidence" value="ECO:0007669"/>
    <property type="project" value="UniProtKB-KW"/>
</dbReference>
<dbReference type="FunFam" id="3.10.20.370:FF:000001">
    <property type="entry name" value="Retrovirus-related Pol polyprotein from transposon 17.6-like protein"/>
    <property type="match status" value="1"/>
</dbReference>
<evidence type="ECO:0000259" key="11">
    <source>
        <dbReference type="PROSITE" id="PS50878"/>
    </source>
</evidence>
<dbReference type="EC" id="2.7.7.49" evidence="1"/>
<feature type="compositionally biased region" description="Polar residues" evidence="9">
    <location>
        <begin position="1100"/>
        <end position="1111"/>
    </location>
</feature>
<evidence type="ECO:0000256" key="6">
    <source>
        <dbReference type="ARBA" id="ARBA00022801"/>
    </source>
</evidence>
<keyword evidence="4" id="KW-0540">Nuclease</keyword>
<feature type="domain" description="Peptidase A2" evidence="10">
    <location>
        <begin position="40"/>
        <end position="114"/>
    </location>
</feature>
<evidence type="ECO:0000256" key="4">
    <source>
        <dbReference type="ARBA" id="ARBA00022722"/>
    </source>
</evidence>
<keyword evidence="6" id="KW-0378">Hydrolase</keyword>
<dbReference type="SUPFAM" id="SSF56672">
    <property type="entry name" value="DNA/RNA polymerases"/>
    <property type="match status" value="1"/>
</dbReference>
<evidence type="ECO:0000256" key="9">
    <source>
        <dbReference type="SAM" id="MobiDB-lite"/>
    </source>
</evidence>
<dbReference type="Gene3D" id="3.10.10.10">
    <property type="entry name" value="HIV Type 1 Reverse Transcriptase, subunit A, domain 1"/>
    <property type="match status" value="1"/>
</dbReference>
<dbReference type="InterPro" id="IPR001584">
    <property type="entry name" value="Integrase_cat-core"/>
</dbReference>
<comment type="caution">
    <text evidence="13">The sequence shown here is derived from an EMBL/GenBank/DDBJ whole genome shotgun (WGS) entry which is preliminary data.</text>
</comment>
<dbReference type="GO" id="GO:0003964">
    <property type="term" value="F:RNA-directed DNA polymerase activity"/>
    <property type="evidence" value="ECO:0007669"/>
    <property type="project" value="UniProtKB-KW"/>
</dbReference>
<dbReference type="GO" id="GO:0006508">
    <property type="term" value="P:proteolysis"/>
    <property type="evidence" value="ECO:0007669"/>
    <property type="project" value="InterPro"/>
</dbReference>
<keyword evidence="3" id="KW-0548">Nucleotidyltransferase</keyword>
<evidence type="ECO:0000259" key="10">
    <source>
        <dbReference type="PROSITE" id="PS50175"/>
    </source>
</evidence>
<dbReference type="InterPro" id="IPR001995">
    <property type="entry name" value="Peptidase_A2_cat"/>
</dbReference>
<dbReference type="FunFam" id="2.40.70.10:FF:000130">
    <property type="entry name" value="Retrovirus-related Pol polyprotein from transposon opus-like Protein"/>
    <property type="match status" value="1"/>
</dbReference>
<dbReference type="Pfam" id="PF00078">
    <property type="entry name" value="RVT_1"/>
    <property type="match status" value="1"/>
</dbReference>